<evidence type="ECO:0000313" key="2">
    <source>
        <dbReference type="Proteomes" id="UP001501285"/>
    </source>
</evidence>
<sequence>MRSVTPAILAHPVTAVSVGARWQDRLMHEGGTEERPALFFDDAKEFRAWLELHHASATELWMGLLKKHVEPRGLQWAEAVREALCFGWIDSVVQRIDGDAVRQRWTPRKPGSNWSTVNIQAVVELTAAGRMHPAGLAAFARRREDRSGVYAYENRELTWPDSYEALLRADERASRFWDGATPSYRKVATNWVVTAKQETTRDKRMAELVDDCAHGRLIKMQRYGTEPTWVRRMRDELG</sequence>
<organism evidence="1 2">
    <name type="scientific">Terrabacter terrae</name>
    <dbReference type="NCBI Taxonomy" id="318434"/>
    <lineage>
        <taxon>Bacteria</taxon>
        <taxon>Bacillati</taxon>
        <taxon>Actinomycetota</taxon>
        <taxon>Actinomycetes</taxon>
        <taxon>Micrococcales</taxon>
        <taxon>Intrasporangiaceae</taxon>
        <taxon>Terrabacter</taxon>
    </lineage>
</organism>
<comment type="caution">
    <text evidence="1">The sequence shown here is derived from an EMBL/GenBank/DDBJ whole genome shotgun (WGS) entry which is preliminary data.</text>
</comment>
<gene>
    <name evidence="1" type="ORF">GCM10009740_30860</name>
</gene>
<protein>
    <submittedName>
        <fullName evidence="1">YdeI/OmpD-associated family protein</fullName>
    </submittedName>
</protein>
<dbReference type="Proteomes" id="UP001501285">
    <property type="component" value="Unassembled WGS sequence"/>
</dbReference>
<accession>A0ABP5G1E9</accession>
<evidence type="ECO:0000313" key="1">
    <source>
        <dbReference type="EMBL" id="GAA2037070.1"/>
    </source>
</evidence>
<reference evidence="2" key="1">
    <citation type="journal article" date="2019" name="Int. J. Syst. Evol. Microbiol.">
        <title>The Global Catalogue of Microorganisms (GCM) 10K type strain sequencing project: providing services to taxonomists for standard genome sequencing and annotation.</title>
        <authorList>
            <consortium name="The Broad Institute Genomics Platform"/>
            <consortium name="The Broad Institute Genome Sequencing Center for Infectious Disease"/>
            <person name="Wu L."/>
            <person name="Ma J."/>
        </authorList>
    </citation>
    <scope>NUCLEOTIDE SEQUENCE [LARGE SCALE GENOMIC DNA]</scope>
    <source>
        <strain evidence="2">JCM 14283</strain>
    </source>
</reference>
<dbReference type="EMBL" id="BAAANB010000021">
    <property type="protein sequence ID" value="GAA2037070.1"/>
    <property type="molecule type" value="Genomic_DNA"/>
</dbReference>
<keyword evidence="2" id="KW-1185">Reference proteome</keyword>
<dbReference type="Pfam" id="PF13376">
    <property type="entry name" value="OmdA"/>
    <property type="match status" value="1"/>
</dbReference>
<name>A0ABP5G1E9_9MICO</name>
<proteinExistence type="predicted"/>